<name>A0ABS4WEV3_9MICC</name>
<organism evidence="1 2">
    <name type="scientific">Paeniglutamicibacter psychrophenolicus</name>
    <dbReference type="NCBI Taxonomy" id="257454"/>
    <lineage>
        <taxon>Bacteria</taxon>
        <taxon>Bacillati</taxon>
        <taxon>Actinomycetota</taxon>
        <taxon>Actinomycetes</taxon>
        <taxon>Micrococcales</taxon>
        <taxon>Micrococcaceae</taxon>
        <taxon>Paeniglutamicibacter</taxon>
    </lineage>
</organism>
<keyword evidence="2" id="KW-1185">Reference proteome</keyword>
<dbReference type="Proteomes" id="UP000766570">
    <property type="component" value="Unassembled WGS sequence"/>
</dbReference>
<evidence type="ECO:0000313" key="1">
    <source>
        <dbReference type="EMBL" id="MBP2374745.1"/>
    </source>
</evidence>
<evidence type="ECO:0000313" key="2">
    <source>
        <dbReference type="Proteomes" id="UP000766570"/>
    </source>
</evidence>
<accession>A0ABS4WEV3</accession>
<protein>
    <submittedName>
        <fullName evidence="1">Uncharacterized protein</fullName>
    </submittedName>
</protein>
<sequence length="76" mass="8542">MPASIVSDSPENTAFFVFGVRRVGNRPWSRAERANGLRCPPAAGADQKWKILEYLCGTCVFLPLLRVVGRDNYWLT</sequence>
<proteinExistence type="predicted"/>
<reference evidence="1 2" key="1">
    <citation type="submission" date="2021-03" db="EMBL/GenBank/DDBJ databases">
        <title>Sequencing the genomes of 1000 actinobacteria strains.</title>
        <authorList>
            <person name="Klenk H.-P."/>
        </authorList>
    </citation>
    <scope>NUCLEOTIDE SEQUENCE [LARGE SCALE GENOMIC DNA]</scope>
    <source>
        <strain evidence="1 2">DSM 15454</strain>
    </source>
</reference>
<gene>
    <name evidence="1" type="ORF">JOF46_002657</name>
</gene>
<comment type="caution">
    <text evidence="1">The sequence shown here is derived from an EMBL/GenBank/DDBJ whole genome shotgun (WGS) entry which is preliminary data.</text>
</comment>
<dbReference type="EMBL" id="JAGIOE010000001">
    <property type="protein sequence ID" value="MBP2374745.1"/>
    <property type="molecule type" value="Genomic_DNA"/>
</dbReference>